<dbReference type="SUPFAM" id="SSF54593">
    <property type="entry name" value="Glyoxalase/Bleomycin resistance protein/Dihydroxybiphenyl dioxygenase"/>
    <property type="match status" value="1"/>
</dbReference>
<dbReference type="InterPro" id="IPR029068">
    <property type="entry name" value="Glyas_Bleomycin-R_OHBP_Dase"/>
</dbReference>
<dbReference type="InterPro" id="IPR004360">
    <property type="entry name" value="Glyas_Fos-R_dOase_dom"/>
</dbReference>
<dbReference type="Proteomes" id="UP001139226">
    <property type="component" value="Unassembled WGS sequence"/>
</dbReference>
<dbReference type="AlphaFoldDB" id="A0A9X1V596"/>
<dbReference type="Pfam" id="PF00903">
    <property type="entry name" value="Glyoxalase"/>
    <property type="match status" value="1"/>
</dbReference>
<evidence type="ECO:0000313" key="3">
    <source>
        <dbReference type="Proteomes" id="UP001139226"/>
    </source>
</evidence>
<accession>A0A9X1V596</accession>
<comment type="caution">
    <text evidence="2">The sequence shown here is derived from an EMBL/GenBank/DDBJ whole genome shotgun (WGS) entry which is preliminary data.</text>
</comment>
<sequence length="123" mass="14106">MAESNNFSHSAAILPVSDLSRSIEFYTQKLGFEKTFEWGQPPYYAVVKRGGVGIHLTKRADAIMPSKYHRALYIFVKDVDDVYKQCKNEGVKIVNDIEDRDYKMKDFDIEDPEGFIITFGKGD</sequence>
<dbReference type="PROSITE" id="PS51819">
    <property type="entry name" value="VOC"/>
    <property type="match status" value="1"/>
</dbReference>
<dbReference type="InterPro" id="IPR037523">
    <property type="entry name" value="VOC_core"/>
</dbReference>
<dbReference type="RefSeq" id="WP_240714550.1">
    <property type="nucleotide sequence ID" value="NZ_JAKVTV010000005.1"/>
</dbReference>
<keyword evidence="3" id="KW-1185">Reference proteome</keyword>
<dbReference type="Gene3D" id="3.10.180.10">
    <property type="entry name" value="2,3-Dihydroxybiphenyl 1,2-Dioxygenase, domain 1"/>
    <property type="match status" value="1"/>
</dbReference>
<evidence type="ECO:0000313" key="2">
    <source>
        <dbReference type="EMBL" id="MCH4824388.1"/>
    </source>
</evidence>
<name>A0A9X1V596_9FLAO</name>
<dbReference type="EMBL" id="JAKVTV010000005">
    <property type="protein sequence ID" value="MCH4824388.1"/>
    <property type="molecule type" value="Genomic_DNA"/>
</dbReference>
<feature type="domain" description="VOC" evidence="1">
    <location>
        <begin position="6"/>
        <end position="122"/>
    </location>
</feature>
<evidence type="ECO:0000259" key="1">
    <source>
        <dbReference type="PROSITE" id="PS51819"/>
    </source>
</evidence>
<reference evidence="2" key="1">
    <citation type="submission" date="2022-03" db="EMBL/GenBank/DDBJ databases">
        <title>Gramella crocea sp. nov., isolated from activated sludge of a seafood processing plant.</title>
        <authorList>
            <person name="Zhang X."/>
        </authorList>
    </citation>
    <scope>NUCLEOTIDE SEQUENCE</scope>
    <source>
        <strain evidence="2">YJ019</strain>
    </source>
</reference>
<gene>
    <name evidence="2" type="ORF">ML462_14540</name>
</gene>
<organism evidence="2 3">
    <name type="scientific">Christiangramia lutea</name>
    <dbReference type="NCBI Taxonomy" id="1607951"/>
    <lineage>
        <taxon>Bacteria</taxon>
        <taxon>Pseudomonadati</taxon>
        <taxon>Bacteroidota</taxon>
        <taxon>Flavobacteriia</taxon>
        <taxon>Flavobacteriales</taxon>
        <taxon>Flavobacteriaceae</taxon>
        <taxon>Christiangramia</taxon>
    </lineage>
</organism>
<protein>
    <submittedName>
        <fullName evidence="2">Glyoxalase superfamily protein</fullName>
    </submittedName>
</protein>
<proteinExistence type="predicted"/>